<organism evidence="1 2">
    <name type="scientific">Enterococcus hirae (strain ATCC 9790 / DSM 20160 / JCM 8729 / LMG 6399 / NBRC 3181 / NCIMB 6459 / NCDO 1258 / NCTC 12367 / WDCM 00089 / R)</name>
    <dbReference type="NCBI Taxonomy" id="768486"/>
    <lineage>
        <taxon>Bacteria</taxon>
        <taxon>Bacillati</taxon>
        <taxon>Bacillota</taxon>
        <taxon>Bacilli</taxon>
        <taxon>Lactobacillales</taxon>
        <taxon>Enterococcaceae</taxon>
        <taxon>Enterococcus</taxon>
    </lineage>
</organism>
<keyword evidence="2" id="KW-1185">Reference proteome</keyword>
<reference evidence="1 2" key="1">
    <citation type="journal article" date="2012" name="J. Bacteriol.">
        <title>Genome sequence of Enterococcus hirae (Streptococcus faecalis) ATCC 9790, a model organism for the study of ion transport, bioenergetics, and copper homeostasis.</title>
        <authorList>
            <person name="Gaechter T."/>
            <person name="Wunderlin C."/>
            <person name="Schmidheini T."/>
            <person name="Solioz M."/>
        </authorList>
    </citation>
    <scope>NUCLEOTIDE SEQUENCE [LARGE SCALE GENOMIC DNA]</scope>
    <source>
        <strain evidence="2">ATCC 9790 / DSM 20160 / JCM 8729 / LMG 6399 / NBRC 3181 / NCIMB 6459 / NCDO 1258 / NCTC 12367 / WDCM 00089 / R</strain>
    </source>
</reference>
<dbReference type="HOGENOM" id="CLU_1092983_0_0_9"/>
<accession>I6S1B3</accession>
<dbReference type="EMBL" id="CP003504">
    <property type="protein sequence ID" value="AFM70480.1"/>
    <property type="molecule type" value="Genomic_DNA"/>
</dbReference>
<gene>
    <name evidence="1" type="ordered locus">EHR_07730</name>
</gene>
<evidence type="ECO:0000313" key="2">
    <source>
        <dbReference type="Proteomes" id="UP000002895"/>
    </source>
</evidence>
<proteinExistence type="predicted"/>
<sequence length="254" mass="29926">MNQEKVKNTILMEMERFSDKTSEGYHQMKAVLNKFPYKITADYQQLLDTLRGGTAINRFETLDELIMMLKQERVITREIVESCLYFQQNSDNVINQIHLFDLLMVPTRNLTEQLNLLTSLTNSLSVDGDKFFHENVLFSINKIKLSTDEIEKKIKEICIELQYGMDSAKVKEDILARTFELLNEGSVKYQQLVNMELDYEEGCREIVIDGFFGMMPDPDDKYKWFFDFLRDDKIISKLLQRKNLSEAEKKHIFL</sequence>
<dbReference type="RefSeq" id="WP_014834480.1">
    <property type="nucleotide sequence ID" value="NC_018081.1"/>
</dbReference>
<evidence type="ECO:0000313" key="1">
    <source>
        <dbReference type="EMBL" id="AFM70480.1"/>
    </source>
</evidence>
<dbReference type="PATRIC" id="fig|768486.3.peg.1476"/>
<protein>
    <submittedName>
        <fullName evidence="1">Uncharacterized protein</fullName>
    </submittedName>
</protein>
<dbReference type="Proteomes" id="UP000002895">
    <property type="component" value="Chromosome"/>
</dbReference>
<dbReference type="KEGG" id="ehr:EHR_07730"/>
<dbReference type="AlphaFoldDB" id="I6S1B3"/>
<dbReference type="eggNOG" id="ENOG50306XU">
    <property type="taxonomic scope" value="Bacteria"/>
</dbReference>
<name>I6S1B3_ENTHA</name>